<reference evidence="1" key="1">
    <citation type="journal article" date="2014" name="Front. Microbiol.">
        <title>High frequency of phylogenetically diverse reductive dehalogenase-homologous genes in deep subseafloor sedimentary metagenomes.</title>
        <authorList>
            <person name="Kawai M."/>
            <person name="Futagami T."/>
            <person name="Toyoda A."/>
            <person name="Takaki Y."/>
            <person name="Nishi S."/>
            <person name="Hori S."/>
            <person name="Arai W."/>
            <person name="Tsubouchi T."/>
            <person name="Morono Y."/>
            <person name="Uchiyama I."/>
            <person name="Ito T."/>
            <person name="Fujiyama A."/>
            <person name="Inagaki F."/>
            <person name="Takami H."/>
        </authorList>
    </citation>
    <scope>NUCLEOTIDE SEQUENCE</scope>
    <source>
        <strain evidence="1">Expedition CK06-06</strain>
    </source>
</reference>
<organism evidence="1">
    <name type="scientific">marine sediment metagenome</name>
    <dbReference type="NCBI Taxonomy" id="412755"/>
    <lineage>
        <taxon>unclassified sequences</taxon>
        <taxon>metagenomes</taxon>
        <taxon>ecological metagenomes</taxon>
    </lineage>
</organism>
<feature type="non-terminal residue" evidence="1">
    <location>
        <position position="1"/>
    </location>
</feature>
<dbReference type="EMBL" id="BARV01011297">
    <property type="protein sequence ID" value="GAI06171.1"/>
    <property type="molecule type" value="Genomic_DNA"/>
</dbReference>
<comment type="caution">
    <text evidence="1">The sequence shown here is derived from an EMBL/GenBank/DDBJ whole genome shotgun (WGS) entry which is preliminary data.</text>
</comment>
<gene>
    <name evidence="1" type="ORF">S06H3_21491</name>
</gene>
<dbReference type="AlphaFoldDB" id="X1LK06"/>
<proteinExistence type="predicted"/>
<accession>X1LK06</accession>
<name>X1LK06_9ZZZZ</name>
<evidence type="ECO:0000313" key="1">
    <source>
        <dbReference type="EMBL" id="GAI06171.1"/>
    </source>
</evidence>
<protein>
    <submittedName>
        <fullName evidence="1">Uncharacterized protein</fullName>
    </submittedName>
</protein>
<sequence>GQGIIPFGMIANGRRAINYLILNTMIASENSAISKNNFVNYRIVMTEIKVDPVVSILHQVRGMAQDVDTNRPN</sequence>